<keyword evidence="2" id="KW-0441">Lipid A biosynthesis</keyword>
<name>A0A644ZHZ6_9ZZZZ</name>
<evidence type="ECO:0000256" key="3">
    <source>
        <dbReference type="ARBA" id="ARBA00022679"/>
    </source>
</evidence>
<dbReference type="NCBIfam" id="TIGR01853">
    <property type="entry name" value="lipid_A_lpxD"/>
    <property type="match status" value="1"/>
</dbReference>
<dbReference type="PROSITE" id="PS00101">
    <property type="entry name" value="HEXAPEP_TRANSFERASES"/>
    <property type="match status" value="1"/>
</dbReference>
<dbReference type="CDD" id="cd03352">
    <property type="entry name" value="LbH_LpxD"/>
    <property type="match status" value="1"/>
</dbReference>
<proteinExistence type="predicted"/>
<accession>A0A644ZHZ6</accession>
<reference evidence="6" key="1">
    <citation type="submission" date="2019-08" db="EMBL/GenBank/DDBJ databases">
        <authorList>
            <person name="Kucharzyk K."/>
            <person name="Murdoch R.W."/>
            <person name="Higgins S."/>
            <person name="Loffler F."/>
        </authorList>
    </citation>
    <scope>NUCLEOTIDE SEQUENCE</scope>
</reference>
<dbReference type="Pfam" id="PF00132">
    <property type="entry name" value="Hexapep"/>
    <property type="match status" value="2"/>
</dbReference>
<sequence>MIASGAVIGDETVILPGSYVGVDARIGSRCYLAPNVTVMFRCIIGNQVIIHSGVVIGGDGFGFVPGPRGLVKVPQTGIVQIDDDVEIGANTTIDRARFGKTWIKSNTKIDDQVMIAHNVVIGESSILVAQCGIAGSAELGRGVVLGAKSGVNGHISLGDGVQVAGTSGVVKSLPAGMIALGTPAETQREYMTRWTLPKKVEKLTAKIEELTAELAKLKAAMK</sequence>
<gene>
    <name evidence="6" type="primary">lpxD_27</name>
    <name evidence="6" type="ORF">SDC9_87166</name>
</gene>
<dbReference type="GO" id="GO:0009245">
    <property type="term" value="P:lipid A biosynthetic process"/>
    <property type="evidence" value="ECO:0007669"/>
    <property type="project" value="UniProtKB-KW"/>
</dbReference>
<evidence type="ECO:0000256" key="2">
    <source>
        <dbReference type="ARBA" id="ARBA00022556"/>
    </source>
</evidence>
<dbReference type="NCBIfam" id="NF002060">
    <property type="entry name" value="PRK00892.1"/>
    <property type="match status" value="1"/>
</dbReference>
<dbReference type="EMBL" id="VSSQ01009030">
    <property type="protein sequence ID" value="MPM40522.1"/>
    <property type="molecule type" value="Genomic_DNA"/>
</dbReference>
<dbReference type="InterPro" id="IPR007691">
    <property type="entry name" value="LpxD"/>
</dbReference>
<evidence type="ECO:0000313" key="6">
    <source>
        <dbReference type="EMBL" id="MPM40522.1"/>
    </source>
</evidence>
<keyword evidence="4" id="KW-0443">Lipid metabolism</keyword>
<dbReference type="EC" id="2.3.1.-" evidence="6"/>
<organism evidence="6">
    <name type="scientific">bioreactor metagenome</name>
    <dbReference type="NCBI Taxonomy" id="1076179"/>
    <lineage>
        <taxon>unclassified sequences</taxon>
        <taxon>metagenomes</taxon>
        <taxon>ecological metagenomes</taxon>
    </lineage>
</organism>
<dbReference type="PANTHER" id="PTHR43378:SF2">
    <property type="entry name" value="UDP-3-O-ACYLGLUCOSAMINE N-ACYLTRANSFERASE 1, MITOCHONDRIAL-RELATED"/>
    <property type="match status" value="1"/>
</dbReference>
<evidence type="ECO:0000256" key="5">
    <source>
        <dbReference type="ARBA" id="ARBA00023315"/>
    </source>
</evidence>
<dbReference type="Gene3D" id="2.160.10.10">
    <property type="entry name" value="Hexapeptide repeat proteins"/>
    <property type="match status" value="1"/>
</dbReference>
<keyword evidence="1" id="KW-0444">Lipid biosynthesis</keyword>
<protein>
    <submittedName>
        <fullName evidence="6">UDP-3-O-acylglucosamine N-acyltransferase</fullName>
        <ecNumber evidence="6">2.3.1.-</ecNumber>
    </submittedName>
</protein>
<dbReference type="InterPro" id="IPR018357">
    <property type="entry name" value="Hexapep_transf_CS"/>
</dbReference>
<dbReference type="GO" id="GO:0016020">
    <property type="term" value="C:membrane"/>
    <property type="evidence" value="ECO:0007669"/>
    <property type="project" value="GOC"/>
</dbReference>
<dbReference type="PANTHER" id="PTHR43378">
    <property type="entry name" value="UDP-3-O-ACYLGLUCOSAMINE N-ACYLTRANSFERASE"/>
    <property type="match status" value="1"/>
</dbReference>
<dbReference type="GO" id="GO:0016410">
    <property type="term" value="F:N-acyltransferase activity"/>
    <property type="evidence" value="ECO:0007669"/>
    <property type="project" value="InterPro"/>
</dbReference>
<comment type="caution">
    <text evidence="6">The sequence shown here is derived from an EMBL/GenBank/DDBJ whole genome shotgun (WGS) entry which is preliminary data.</text>
</comment>
<evidence type="ECO:0000256" key="1">
    <source>
        <dbReference type="ARBA" id="ARBA00022516"/>
    </source>
</evidence>
<dbReference type="InterPro" id="IPR001451">
    <property type="entry name" value="Hexapep"/>
</dbReference>
<dbReference type="InterPro" id="IPR011004">
    <property type="entry name" value="Trimer_LpxA-like_sf"/>
</dbReference>
<evidence type="ECO:0000256" key="4">
    <source>
        <dbReference type="ARBA" id="ARBA00023098"/>
    </source>
</evidence>
<keyword evidence="3 6" id="KW-0808">Transferase</keyword>
<dbReference type="SUPFAM" id="SSF51161">
    <property type="entry name" value="Trimeric LpxA-like enzymes"/>
    <property type="match status" value="1"/>
</dbReference>
<dbReference type="AlphaFoldDB" id="A0A644ZHZ6"/>
<keyword evidence="5 6" id="KW-0012">Acyltransferase</keyword>